<sequence>MTEIRCPYCGWLLLKAICVNGEIKCKRCKHTVRIIYPKDRVSRTEEERAIPAR</sequence>
<keyword evidence="2" id="KW-1185">Reference proteome</keyword>
<reference evidence="1 2" key="1">
    <citation type="submission" date="2024-03" db="EMBL/GenBank/DDBJ databases">
        <title>Human intestinal bacterial collection.</title>
        <authorList>
            <person name="Pauvert C."/>
            <person name="Hitch T.C.A."/>
            <person name="Clavel T."/>
        </authorList>
    </citation>
    <scope>NUCLEOTIDE SEQUENCE [LARGE SCALE GENOMIC DNA]</scope>
    <source>
        <strain evidence="1 2">CLA-JM-H44</strain>
    </source>
</reference>
<organism evidence="1 2">
    <name type="scientific">Solibaculum intestinale</name>
    <dbReference type="NCBI Taxonomy" id="3133165"/>
    <lineage>
        <taxon>Bacteria</taxon>
        <taxon>Bacillati</taxon>
        <taxon>Bacillota</taxon>
        <taxon>Clostridia</taxon>
        <taxon>Eubacteriales</taxon>
        <taxon>Oscillospiraceae</taxon>
        <taxon>Solibaculum</taxon>
    </lineage>
</organism>
<evidence type="ECO:0000313" key="2">
    <source>
        <dbReference type="Proteomes" id="UP001489509"/>
    </source>
</evidence>
<dbReference type="Proteomes" id="UP001489509">
    <property type="component" value="Unassembled WGS sequence"/>
</dbReference>
<evidence type="ECO:0000313" key="1">
    <source>
        <dbReference type="EMBL" id="MEQ2441622.1"/>
    </source>
</evidence>
<comment type="caution">
    <text evidence="1">The sequence shown here is derived from an EMBL/GenBank/DDBJ whole genome shotgun (WGS) entry which is preliminary data.</text>
</comment>
<accession>A0ABV1E2T6</accession>
<dbReference type="RefSeq" id="WP_349220822.1">
    <property type="nucleotide sequence ID" value="NZ_JBBMFD010000032.1"/>
</dbReference>
<proteinExistence type="predicted"/>
<dbReference type="EMBL" id="JBBMFD010000032">
    <property type="protein sequence ID" value="MEQ2441622.1"/>
    <property type="molecule type" value="Genomic_DNA"/>
</dbReference>
<keyword evidence="1" id="KW-0238">DNA-binding</keyword>
<gene>
    <name evidence="1" type="ORF">WMO26_12365</name>
</gene>
<dbReference type="GO" id="GO:0003677">
    <property type="term" value="F:DNA binding"/>
    <property type="evidence" value="ECO:0007669"/>
    <property type="project" value="UniProtKB-KW"/>
</dbReference>
<name>A0ABV1E2T6_9FIRM</name>
<protein>
    <submittedName>
        <fullName evidence="1">Com family DNA-binding transcriptional regulator</fullName>
    </submittedName>
</protein>